<name>A0AAN8HND5_CHAGU</name>
<organism evidence="1 2">
    <name type="scientific">Champsocephalus gunnari</name>
    <name type="common">Mackerel icefish</name>
    <dbReference type="NCBI Taxonomy" id="52237"/>
    <lineage>
        <taxon>Eukaryota</taxon>
        <taxon>Metazoa</taxon>
        <taxon>Chordata</taxon>
        <taxon>Craniata</taxon>
        <taxon>Vertebrata</taxon>
        <taxon>Euteleostomi</taxon>
        <taxon>Actinopterygii</taxon>
        <taxon>Neopterygii</taxon>
        <taxon>Teleostei</taxon>
        <taxon>Neoteleostei</taxon>
        <taxon>Acanthomorphata</taxon>
        <taxon>Eupercaria</taxon>
        <taxon>Perciformes</taxon>
        <taxon>Notothenioidei</taxon>
        <taxon>Channichthyidae</taxon>
        <taxon>Champsocephalus</taxon>
    </lineage>
</organism>
<proteinExistence type="predicted"/>
<evidence type="ECO:0000313" key="1">
    <source>
        <dbReference type="EMBL" id="KAK5921697.1"/>
    </source>
</evidence>
<sequence length="75" mass="8668">MLGWDMLIGQLRTAEGADWSVLPLCQSPGPQLTLQKRKIREKCERRLLHNFTFHCQVAAAGLCISRNQNYRMHVM</sequence>
<dbReference type="EMBL" id="JAURVH010001522">
    <property type="protein sequence ID" value="KAK5921697.1"/>
    <property type="molecule type" value="Genomic_DNA"/>
</dbReference>
<protein>
    <submittedName>
        <fullName evidence="1">Uncharacterized protein</fullName>
    </submittedName>
</protein>
<comment type="caution">
    <text evidence="1">The sequence shown here is derived from an EMBL/GenBank/DDBJ whole genome shotgun (WGS) entry which is preliminary data.</text>
</comment>
<accession>A0AAN8HND5</accession>
<evidence type="ECO:0000313" key="2">
    <source>
        <dbReference type="Proteomes" id="UP001331515"/>
    </source>
</evidence>
<keyword evidence="2" id="KW-1185">Reference proteome</keyword>
<reference evidence="1 2" key="1">
    <citation type="journal article" date="2023" name="Mol. Biol. Evol.">
        <title>Genomics of Secondarily Temperate Adaptation in the Only Non-Antarctic Icefish.</title>
        <authorList>
            <person name="Rivera-Colon A.G."/>
            <person name="Rayamajhi N."/>
            <person name="Minhas B.F."/>
            <person name="Madrigal G."/>
            <person name="Bilyk K.T."/>
            <person name="Yoon V."/>
            <person name="Hune M."/>
            <person name="Gregory S."/>
            <person name="Cheng C.H.C."/>
            <person name="Catchen J.M."/>
        </authorList>
    </citation>
    <scope>NUCLEOTIDE SEQUENCE [LARGE SCALE GENOMIC DNA]</scope>
    <source>
        <tissue evidence="1">White muscle</tissue>
    </source>
</reference>
<dbReference type="AlphaFoldDB" id="A0AAN8HND5"/>
<gene>
    <name evidence="1" type="ORF">CgunFtcFv8_019040</name>
</gene>
<dbReference type="Proteomes" id="UP001331515">
    <property type="component" value="Unassembled WGS sequence"/>
</dbReference>